<keyword evidence="2" id="KW-1185">Reference proteome</keyword>
<reference evidence="1 2" key="1">
    <citation type="submission" date="2017-03" db="EMBL/GenBank/DDBJ databases">
        <authorList>
            <person name="Afonso C.L."/>
            <person name="Miller P.J."/>
            <person name="Scott M.A."/>
            <person name="Spackman E."/>
            <person name="Goraichik I."/>
            <person name="Dimitrov K.M."/>
            <person name="Suarez D.L."/>
            <person name="Swayne D.E."/>
        </authorList>
    </citation>
    <scope>NUCLEOTIDE SEQUENCE [LARGE SCALE GENOMIC DNA]</scope>
    <source>
        <strain evidence="1 2">CECT 7450</strain>
    </source>
</reference>
<dbReference type="OrthoDB" id="8099363at2"/>
<name>A0A1X6ZE02_9RHOB</name>
<accession>A0A1X6ZE02</accession>
<proteinExistence type="predicted"/>
<dbReference type="RefSeq" id="WP_143534437.1">
    <property type="nucleotide sequence ID" value="NZ_FWFX01000007.1"/>
</dbReference>
<protein>
    <submittedName>
        <fullName evidence="1">Uncharacterized protein</fullName>
    </submittedName>
</protein>
<gene>
    <name evidence="1" type="ORF">ROA7450_02402</name>
</gene>
<dbReference type="AlphaFoldDB" id="A0A1X6ZE02"/>
<organism evidence="1 2">
    <name type="scientific">Roseovarius albus</name>
    <dbReference type="NCBI Taxonomy" id="1247867"/>
    <lineage>
        <taxon>Bacteria</taxon>
        <taxon>Pseudomonadati</taxon>
        <taxon>Pseudomonadota</taxon>
        <taxon>Alphaproteobacteria</taxon>
        <taxon>Rhodobacterales</taxon>
        <taxon>Roseobacteraceae</taxon>
        <taxon>Roseovarius</taxon>
    </lineage>
</organism>
<sequence length="70" mass="8048">MSLEKQFKLEAVEKPKVSNPIHQRRQKFIAAIDKQFANIPGGNSSMLSRSSNWVWQSDCPSPEFLEPMWA</sequence>
<evidence type="ECO:0000313" key="2">
    <source>
        <dbReference type="Proteomes" id="UP000193061"/>
    </source>
</evidence>
<dbReference type="EMBL" id="FWFX01000007">
    <property type="protein sequence ID" value="SLN48905.1"/>
    <property type="molecule type" value="Genomic_DNA"/>
</dbReference>
<dbReference type="Proteomes" id="UP000193061">
    <property type="component" value="Unassembled WGS sequence"/>
</dbReference>
<evidence type="ECO:0000313" key="1">
    <source>
        <dbReference type="EMBL" id="SLN48905.1"/>
    </source>
</evidence>